<dbReference type="RefSeq" id="WP_096999899.1">
    <property type="nucleotide sequence ID" value="NZ_OBEI01000002.1"/>
</dbReference>
<reference evidence="3" key="1">
    <citation type="submission" date="2017-09" db="EMBL/GenBank/DDBJ databases">
        <authorList>
            <person name="Varghese N."/>
            <person name="Submissions S."/>
        </authorList>
    </citation>
    <scope>NUCLEOTIDE SEQUENCE [LARGE SCALE GENOMIC DNA]</scope>
    <source>
        <strain evidence="3">DSM 15103</strain>
    </source>
</reference>
<organism evidence="2 3">
    <name type="scientific">Persephonella hydrogeniphila</name>
    <dbReference type="NCBI Taxonomy" id="198703"/>
    <lineage>
        <taxon>Bacteria</taxon>
        <taxon>Pseudomonadati</taxon>
        <taxon>Aquificota</taxon>
        <taxon>Aquificia</taxon>
        <taxon>Aquificales</taxon>
        <taxon>Hydrogenothermaceae</taxon>
        <taxon>Persephonella</taxon>
    </lineage>
</organism>
<evidence type="ECO:0000259" key="1">
    <source>
        <dbReference type="PROSITE" id="PS51352"/>
    </source>
</evidence>
<keyword evidence="3" id="KW-1185">Reference proteome</keyword>
<dbReference type="InterPro" id="IPR013766">
    <property type="entry name" value="Thioredoxin_domain"/>
</dbReference>
<dbReference type="InterPro" id="IPR036249">
    <property type="entry name" value="Thioredoxin-like_sf"/>
</dbReference>
<evidence type="ECO:0000313" key="2">
    <source>
        <dbReference type="EMBL" id="SNZ06555.1"/>
    </source>
</evidence>
<dbReference type="Pfam" id="PF13098">
    <property type="entry name" value="Thioredoxin_2"/>
    <property type="match status" value="1"/>
</dbReference>
<accession>A0A285NAQ2</accession>
<gene>
    <name evidence="2" type="ORF">SAMN06265182_0717</name>
</gene>
<sequence length="171" mass="19704">MKRLTAFLLILIAFIYTGCEKSEKKSNKFAVDPNPIIEDAIKNKKILILIFESETCQYCEKLHREVLSQPDFIEKKIKNNIDIAIIDVNGNRMVIDPETKAKMEESALAVAYRVTGYPTIIVFDPKKDFKVLFFQPGFIPKKDFMDILDYLGSGCYEKVKFDQYVNNGKKC</sequence>
<proteinExistence type="predicted"/>
<evidence type="ECO:0000313" key="3">
    <source>
        <dbReference type="Proteomes" id="UP000219036"/>
    </source>
</evidence>
<dbReference type="InterPro" id="IPR012336">
    <property type="entry name" value="Thioredoxin-like_fold"/>
</dbReference>
<dbReference type="EMBL" id="OBEI01000002">
    <property type="protein sequence ID" value="SNZ06555.1"/>
    <property type="molecule type" value="Genomic_DNA"/>
</dbReference>
<dbReference type="Proteomes" id="UP000219036">
    <property type="component" value="Unassembled WGS sequence"/>
</dbReference>
<name>A0A285NAQ2_9AQUI</name>
<dbReference type="Gene3D" id="3.40.30.10">
    <property type="entry name" value="Glutaredoxin"/>
    <property type="match status" value="1"/>
</dbReference>
<feature type="domain" description="Thioredoxin" evidence="1">
    <location>
        <begin position="15"/>
        <end position="153"/>
    </location>
</feature>
<protein>
    <submittedName>
        <fullName evidence="2">Thioredoxin-related protein</fullName>
    </submittedName>
</protein>
<dbReference type="SUPFAM" id="SSF52833">
    <property type="entry name" value="Thioredoxin-like"/>
    <property type="match status" value="1"/>
</dbReference>
<dbReference type="OrthoDB" id="9811036at2"/>
<dbReference type="AlphaFoldDB" id="A0A285NAQ2"/>
<dbReference type="PROSITE" id="PS51352">
    <property type="entry name" value="THIOREDOXIN_2"/>
    <property type="match status" value="1"/>
</dbReference>